<accession>A0A848LJ93</accession>
<gene>
    <name evidence="2" type="ORF">HG543_23585</name>
</gene>
<evidence type="ECO:0000259" key="1">
    <source>
        <dbReference type="Pfam" id="PF13472"/>
    </source>
</evidence>
<dbReference type="Proteomes" id="UP000518300">
    <property type="component" value="Unassembled WGS sequence"/>
</dbReference>
<comment type="caution">
    <text evidence="2">The sequence shown here is derived from an EMBL/GenBank/DDBJ whole genome shotgun (WGS) entry which is preliminary data.</text>
</comment>
<protein>
    <submittedName>
        <fullName evidence="2">SGNH/GDSL hydrolase family protein</fullName>
    </submittedName>
</protein>
<reference evidence="2 3" key="1">
    <citation type="submission" date="2020-04" db="EMBL/GenBank/DDBJ databases">
        <title>Draft genome of Pyxidicoccus fallax type strain.</title>
        <authorList>
            <person name="Whitworth D.E."/>
        </authorList>
    </citation>
    <scope>NUCLEOTIDE SEQUENCE [LARGE SCALE GENOMIC DNA]</scope>
    <source>
        <strain evidence="2 3">DSM 14698</strain>
    </source>
</reference>
<keyword evidence="2" id="KW-0378">Hydrolase</keyword>
<dbReference type="EMBL" id="JABBJJ010000111">
    <property type="protein sequence ID" value="NMO17815.1"/>
    <property type="molecule type" value="Genomic_DNA"/>
</dbReference>
<organism evidence="2 3">
    <name type="scientific">Pyxidicoccus fallax</name>
    <dbReference type="NCBI Taxonomy" id="394095"/>
    <lineage>
        <taxon>Bacteria</taxon>
        <taxon>Pseudomonadati</taxon>
        <taxon>Myxococcota</taxon>
        <taxon>Myxococcia</taxon>
        <taxon>Myxococcales</taxon>
        <taxon>Cystobacterineae</taxon>
        <taxon>Myxococcaceae</taxon>
        <taxon>Pyxidicoccus</taxon>
    </lineage>
</organism>
<dbReference type="Pfam" id="PF13472">
    <property type="entry name" value="Lipase_GDSL_2"/>
    <property type="match status" value="1"/>
</dbReference>
<sequence>MAAPDNRIPLATGSGVTADGQGRYIVGTMNVTGGGSQVRIVDYYGDSTVWGYKTHVGGQVAKPAPVAFAEALSGVQVRNEGVSGSTACGLLNGTDGVHPAWSTQMANSNATVVIINHAINDQWLYSLTQYKSCLTALAQGAKSRGKKVIFETPNPTRDSGYGLEGMAAAMREVAAQQQVPVIDQYEYLLGYLNGRSPYEICPDGLHPTDEVYILKGRYAADVFRTLP</sequence>
<proteinExistence type="predicted"/>
<evidence type="ECO:0000313" key="3">
    <source>
        <dbReference type="Proteomes" id="UP000518300"/>
    </source>
</evidence>
<name>A0A848LJ93_9BACT</name>
<dbReference type="SUPFAM" id="SSF52266">
    <property type="entry name" value="SGNH hydrolase"/>
    <property type="match status" value="1"/>
</dbReference>
<dbReference type="GO" id="GO:0016788">
    <property type="term" value="F:hydrolase activity, acting on ester bonds"/>
    <property type="evidence" value="ECO:0007669"/>
    <property type="project" value="UniProtKB-ARBA"/>
</dbReference>
<keyword evidence="3" id="KW-1185">Reference proteome</keyword>
<evidence type="ECO:0000313" key="2">
    <source>
        <dbReference type="EMBL" id="NMO17815.1"/>
    </source>
</evidence>
<dbReference type="Gene3D" id="3.40.50.1110">
    <property type="entry name" value="SGNH hydrolase"/>
    <property type="match status" value="1"/>
</dbReference>
<dbReference type="AlphaFoldDB" id="A0A848LJ93"/>
<dbReference type="InterPro" id="IPR036514">
    <property type="entry name" value="SGNH_hydro_sf"/>
</dbReference>
<feature type="domain" description="SGNH hydrolase-type esterase" evidence="1">
    <location>
        <begin position="44"/>
        <end position="212"/>
    </location>
</feature>
<dbReference type="InterPro" id="IPR013830">
    <property type="entry name" value="SGNH_hydro"/>
</dbReference>